<gene>
    <name evidence="2" type="ORF">BECKDK2373C_GA0170839_101628</name>
</gene>
<dbReference type="InterPro" id="IPR013783">
    <property type="entry name" value="Ig-like_fold"/>
</dbReference>
<feature type="domain" description="Fibronectin type-III" evidence="1">
    <location>
        <begin position="113"/>
        <end position="203"/>
    </location>
</feature>
<evidence type="ECO:0000313" key="2">
    <source>
        <dbReference type="EMBL" id="VFJ46939.1"/>
    </source>
</evidence>
<proteinExistence type="predicted"/>
<dbReference type="InterPro" id="IPR036116">
    <property type="entry name" value="FN3_sf"/>
</dbReference>
<protein>
    <submittedName>
        <fullName evidence="2">Fibronectin type III domain-containing protein</fullName>
    </submittedName>
</protein>
<dbReference type="SUPFAM" id="SSF49265">
    <property type="entry name" value="Fibronectin type III"/>
    <property type="match status" value="1"/>
</dbReference>
<dbReference type="PROSITE" id="PS50853">
    <property type="entry name" value="FN3"/>
    <property type="match status" value="1"/>
</dbReference>
<organism evidence="2">
    <name type="scientific">Candidatus Kentrum sp. DK</name>
    <dbReference type="NCBI Taxonomy" id="2126562"/>
    <lineage>
        <taxon>Bacteria</taxon>
        <taxon>Pseudomonadati</taxon>
        <taxon>Pseudomonadota</taxon>
        <taxon>Gammaproteobacteria</taxon>
        <taxon>Candidatus Kentrum</taxon>
    </lineage>
</organism>
<dbReference type="CDD" id="cd00063">
    <property type="entry name" value="FN3"/>
    <property type="match status" value="1"/>
</dbReference>
<reference evidence="2" key="1">
    <citation type="submission" date="2019-02" db="EMBL/GenBank/DDBJ databases">
        <authorList>
            <person name="Gruber-Vodicka R. H."/>
            <person name="Seah K. B. B."/>
        </authorList>
    </citation>
    <scope>NUCLEOTIDE SEQUENCE</scope>
    <source>
        <strain evidence="2">BECK_DK161</strain>
    </source>
</reference>
<dbReference type="InterPro" id="IPR003961">
    <property type="entry name" value="FN3_dom"/>
</dbReference>
<name>A0A450S500_9GAMM</name>
<dbReference type="AlphaFoldDB" id="A0A450S500"/>
<dbReference type="Gene3D" id="2.60.40.10">
    <property type="entry name" value="Immunoglobulins"/>
    <property type="match status" value="1"/>
</dbReference>
<sequence length="203" mass="22534">MTRKFPVKESDVLERAETLATGLEANPELFPHPPAPALKIRELVKQCQAGLDAATAAKAAYREAVEGKDERFAELEGWMKKDFRYGEDAVDYDPAKLERIGWHTRHAPKALVPPGQVRSLTIKAQGEGWLDLSWRDPADGGKVATFRIECREPGNETWDLVEIAMEHQARLSNQARGKKLEFCVLAANKAGEGEPSNTVMVVL</sequence>
<accession>A0A450S500</accession>
<dbReference type="EMBL" id="CAADEY010000016">
    <property type="protein sequence ID" value="VFJ46939.1"/>
    <property type="molecule type" value="Genomic_DNA"/>
</dbReference>
<evidence type="ECO:0000259" key="1">
    <source>
        <dbReference type="PROSITE" id="PS50853"/>
    </source>
</evidence>
<dbReference type="SMART" id="SM00060">
    <property type="entry name" value="FN3"/>
    <property type="match status" value="1"/>
</dbReference>
<dbReference type="Pfam" id="PF00041">
    <property type="entry name" value="fn3"/>
    <property type="match status" value="1"/>
</dbReference>